<dbReference type="InterPro" id="IPR011009">
    <property type="entry name" value="Kinase-like_dom_sf"/>
</dbReference>
<evidence type="ECO:0000256" key="1">
    <source>
        <dbReference type="ARBA" id="ARBA00022679"/>
    </source>
</evidence>
<dbReference type="STRING" id="927083.DB32_001521"/>
<accession>A0A0F6YGW1</accession>
<dbReference type="InterPro" id="IPR008266">
    <property type="entry name" value="Tyr_kinase_AS"/>
</dbReference>
<dbReference type="GO" id="GO:0005524">
    <property type="term" value="F:ATP binding"/>
    <property type="evidence" value="ECO:0007669"/>
    <property type="project" value="UniProtKB-KW"/>
</dbReference>
<dbReference type="CDD" id="cd14014">
    <property type="entry name" value="STKc_PknB_like"/>
    <property type="match status" value="1"/>
</dbReference>
<dbReference type="GO" id="GO:0004674">
    <property type="term" value="F:protein serine/threonine kinase activity"/>
    <property type="evidence" value="ECO:0007669"/>
    <property type="project" value="UniProtKB-KW"/>
</dbReference>
<dbReference type="SUPFAM" id="SSF160246">
    <property type="entry name" value="EspE N-terminal domain-like"/>
    <property type="match status" value="1"/>
</dbReference>
<dbReference type="InterPro" id="IPR000719">
    <property type="entry name" value="Prot_kinase_dom"/>
</dbReference>
<dbReference type="Gene3D" id="1.10.510.10">
    <property type="entry name" value="Transferase(Phosphotransferase) domain 1"/>
    <property type="match status" value="1"/>
</dbReference>
<reference evidence="7 8" key="1">
    <citation type="submission" date="2015-03" db="EMBL/GenBank/DDBJ databases">
        <title>Genome assembly of Sandaracinus amylolyticus DSM 53668.</title>
        <authorList>
            <person name="Sharma G."/>
            <person name="Subramanian S."/>
        </authorList>
    </citation>
    <scope>NUCLEOTIDE SEQUENCE [LARGE SCALE GENOMIC DNA]</scope>
    <source>
        <strain evidence="7 8">DSM 53668</strain>
    </source>
</reference>
<organism evidence="7 8">
    <name type="scientific">Sandaracinus amylolyticus</name>
    <dbReference type="NCBI Taxonomy" id="927083"/>
    <lineage>
        <taxon>Bacteria</taxon>
        <taxon>Pseudomonadati</taxon>
        <taxon>Myxococcota</taxon>
        <taxon>Polyangia</taxon>
        <taxon>Polyangiales</taxon>
        <taxon>Sandaracinaceae</taxon>
        <taxon>Sandaracinus</taxon>
    </lineage>
</organism>
<dbReference type="KEGG" id="samy:DB32_001521"/>
<dbReference type="Proteomes" id="UP000034883">
    <property type="component" value="Chromosome"/>
</dbReference>
<evidence type="ECO:0000259" key="6">
    <source>
        <dbReference type="PROSITE" id="PS50011"/>
    </source>
</evidence>
<keyword evidence="3 7" id="KW-0418">Kinase</keyword>
<feature type="region of interest" description="Disordered" evidence="5">
    <location>
        <begin position="311"/>
        <end position="337"/>
    </location>
</feature>
<feature type="compositionally biased region" description="Basic and acidic residues" evidence="5">
    <location>
        <begin position="311"/>
        <end position="320"/>
    </location>
</feature>
<keyword evidence="8" id="KW-1185">Reference proteome</keyword>
<dbReference type="Pfam" id="PF00069">
    <property type="entry name" value="Pkinase"/>
    <property type="match status" value="1"/>
</dbReference>
<dbReference type="PANTHER" id="PTHR43289:SF34">
    <property type="entry name" value="SERINE_THREONINE-PROTEIN KINASE YBDM-RELATED"/>
    <property type="match status" value="1"/>
</dbReference>
<evidence type="ECO:0000256" key="2">
    <source>
        <dbReference type="ARBA" id="ARBA00022741"/>
    </source>
</evidence>
<feature type="domain" description="Protein kinase" evidence="6">
    <location>
        <begin position="10"/>
        <end position="284"/>
    </location>
</feature>
<name>A0A0F6YGW1_9BACT</name>
<gene>
    <name evidence="7" type="ORF">DB32_001521</name>
</gene>
<evidence type="ECO:0000256" key="3">
    <source>
        <dbReference type="ARBA" id="ARBA00022777"/>
    </source>
</evidence>
<evidence type="ECO:0000313" key="8">
    <source>
        <dbReference type="Proteomes" id="UP000034883"/>
    </source>
</evidence>
<keyword evidence="7" id="KW-0723">Serine/threonine-protein kinase</keyword>
<evidence type="ECO:0000256" key="5">
    <source>
        <dbReference type="SAM" id="MobiDB-lite"/>
    </source>
</evidence>
<dbReference type="Gene3D" id="3.30.200.20">
    <property type="entry name" value="Phosphorylase Kinase, domain 1"/>
    <property type="match status" value="1"/>
</dbReference>
<keyword evidence="4" id="KW-0067">ATP-binding</keyword>
<dbReference type="EMBL" id="CP011125">
    <property type="protein sequence ID" value="AKF04372.1"/>
    <property type="molecule type" value="Genomic_DNA"/>
</dbReference>
<keyword evidence="2" id="KW-0547">Nucleotide-binding</keyword>
<sequence>MMRARTLGPYRIERRLATGGMAEVFVAQRLGPHGFQKRVALKCILPQHARDPDFVAMFIDEARLAAQLEHPSIVQVFDFGEADGALFLAMEFVDGTNVNRLLRAVAANREVVPISAALHIAAEAARALAYAHHLCDESGKPLTIVHRDVSPANLLLTKRGHVKVADFGIARCAQSDHRTDDGHVRGKLGYMSPEQVSGLDIDGRSDVFTLGTVLAEMLIGEPLFGSGTDLDVLLRIRNADLGVLDRKGRAVPQDVRAVLCAALARHPDDRPEAGALAEALEDLMRRRGSAGRGARELARLLHRLDLVAKTPQDEAAHEPGARPTAYVDPNGGARTGATVETPLATRDMLGKLVLETPSAWEVRLADGHTLGPLTFPELVRRIVSGEVDDRALVKRDAGQLVPSGEVPELQRYLGSSALRWNPAEIRDADRRGLVMPGAVLSLVHRITSDRETGVLHLWDGQRRKKVYFVDGKPDFVASTVKKEMLGEYLVQRGVCLRMEVDMALALLPRYGGRLGDALVGLGVLRPVELYRAISGQVRERYLEIFRWRNGQWAFRAGVRSEEETFPLEQGAHELLRDAALAADTSEIEAALSDVRERVLSRESRPPAPPSAYGLPEPWLRLLDVRGDMTLGSIVARETASGGDVEDVYRAFYLGLSCRLVKAA</sequence>
<evidence type="ECO:0000256" key="4">
    <source>
        <dbReference type="ARBA" id="ARBA00022840"/>
    </source>
</evidence>
<protein>
    <submittedName>
        <fullName evidence="7">Serine/threonine protein kinase</fullName>
    </submittedName>
</protein>
<dbReference type="PROSITE" id="PS50011">
    <property type="entry name" value="PROTEIN_KINASE_DOM"/>
    <property type="match status" value="1"/>
</dbReference>
<dbReference type="AlphaFoldDB" id="A0A0F6YGW1"/>
<evidence type="ECO:0000313" key="7">
    <source>
        <dbReference type="EMBL" id="AKF04372.1"/>
    </source>
</evidence>
<dbReference type="PROSITE" id="PS00109">
    <property type="entry name" value="PROTEIN_KINASE_TYR"/>
    <property type="match status" value="1"/>
</dbReference>
<dbReference type="InterPro" id="IPR037257">
    <property type="entry name" value="T2SS_E_N_sf"/>
</dbReference>
<keyword evidence="1" id="KW-0808">Transferase</keyword>
<dbReference type="InterPro" id="IPR025497">
    <property type="entry name" value="PatA-like_N"/>
</dbReference>
<proteinExistence type="predicted"/>
<dbReference type="PANTHER" id="PTHR43289">
    <property type="entry name" value="MITOGEN-ACTIVATED PROTEIN KINASE KINASE KINASE 20-RELATED"/>
    <property type="match status" value="1"/>
</dbReference>
<dbReference type="Pfam" id="PF14332">
    <property type="entry name" value="DUF4388"/>
    <property type="match status" value="1"/>
</dbReference>
<dbReference type="SUPFAM" id="SSF56112">
    <property type="entry name" value="Protein kinase-like (PK-like)"/>
    <property type="match status" value="1"/>
</dbReference>